<evidence type="ECO:0000256" key="3">
    <source>
        <dbReference type="ARBA" id="ARBA00022741"/>
    </source>
</evidence>
<dbReference type="Gene3D" id="3.40.50.12780">
    <property type="entry name" value="N-terminal domain of ligase-like"/>
    <property type="match status" value="1"/>
</dbReference>
<evidence type="ECO:0000256" key="4">
    <source>
        <dbReference type="ARBA" id="ARBA00022840"/>
    </source>
</evidence>
<keyword evidence="7" id="KW-1185">Reference proteome</keyword>
<evidence type="ECO:0000313" key="6">
    <source>
        <dbReference type="EMBL" id="KAF7682661.1"/>
    </source>
</evidence>
<keyword evidence="2" id="KW-0436">Ligase</keyword>
<gene>
    <name evidence="6" type="primary">LACS9</name>
    <name evidence="6" type="ORF">TCON_2109</name>
</gene>
<comment type="similarity">
    <text evidence="1">Belongs to the ATP-dependent AMP-binding enzyme family.</text>
</comment>
<dbReference type="EMBL" id="SBIQ01000204">
    <property type="protein sequence ID" value="KAF7682661.1"/>
    <property type="molecule type" value="Genomic_DNA"/>
</dbReference>
<keyword evidence="3" id="KW-0547">Nucleotide-binding</keyword>
<evidence type="ECO:0000256" key="2">
    <source>
        <dbReference type="ARBA" id="ARBA00022598"/>
    </source>
</evidence>
<comment type="caution">
    <text evidence="6">The sequence shown here is derived from an EMBL/GenBank/DDBJ whole genome shotgun (WGS) entry which is preliminary data.</text>
</comment>
<feature type="domain" description="AMP-dependent synthetase/ligase" evidence="5">
    <location>
        <begin position="67"/>
        <end position="495"/>
    </location>
</feature>
<protein>
    <submittedName>
        <fullName evidence="6">Long chain acyl-CoA synthetase 9, chloroplastic</fullName>
    </submittedName>
</protein>
<proteinExistence type="inferred from homology"/>
<name>A0ABQ7HX06_9MICR</name>
<evidence type="ECO:0000256" key="1">
    <source>
        <dbReference type="ARBA" id="ARBA00006432"/>
    </source>
</evidence>
<sequence length="681" mass="77642">MNFKQGGRFDGFLLVNNLKKARAISAPSILNFAATNYGLNACLGTRQLLERRKIISEDNNSSEKLILGKYIYKSYQEVNELVKKFSYGLKPYLNHNVHNQYQPHIALFGETRTEWYVATLGCLRRRAVVVILPINLPNKHVINSLTETKVQIIITSDGPLLSRLINEIFPVCPLINYVIVIEDPLKKTEPLIFQRKIFKNIFIIPYRDLIFTHDENENNNFPDNIDNIEANEENNVAFIMYTSGSTMDQPKGVAFTHANIFSAVSAFCIRVDYRLLGHLYLAYLPLAYVMELIIELAFIAMDITIAYSSPSTLTDMSPQIMKGCCGDFIEAQPTCVYFEPYILEHLINDMIYLQKNLSYSLKFWDYTLKHKQKSKWKWTAPILDKLILSQIRQQIFGNQLMTVFIGGALVSSDIYHKARTLLNCSILVCYGTTETTACISTMQRTEINVLHCGDPNFAVKLSLTDWVEGGYKSTDKPYPRGEIVVGGPMVAHGYLKNNEEQYDDSFFLTESGIWSFRTGDIGEIDNKSGVLRLIDHKSNFKQLTSGEYVSLGEIECQIRTHPLVDNICVYIYPGTSSVLALIVPSSHIILKMGSHFKIPSSDPRVLCCNSRIVKTFLAKIRAYGQKHGWRRDTLPSAIYLCPFPWTPESGLLTITYKIKRPTIIKHFQYIFNALYMTLLEN</sequence>
<evidence type="ECO:0000313" key="7">
    <source>
        <dbReference type="Proteomes" id="UP001516464"/>
    </source>
</evidence>
<dbReference type="Pfam" id="PF00501">
    <property type="entry name" value="AMP-binding"/>
    <property type="match status" value="1"/>
</dbReference>
<dbReference type="PANTHER" id="PTHR43272">
    <property type="entry name" value="LONG-CHAIN-FATTY-ACID--COA LIGASE"/>
    <property type="match status" value="1"/>
</dbReference>
<dbReference type="PANTHER" id="PTHR43272:SF83">
    <property type="entry name" value="ACYL-COA SYNTHETASE LONG-CHAIN, ISOFORM J"/>
    <property type="match status" value="1"/>
</dbReference>
<dbReference type="InterPro" id="IPR042099">
    <property type="entry name" value="ANL_N_sf"/>
</dbReference>
<keyword evidence="4" id="KW-0067">ATP-binding</keyword>
<dbReference type="SUPFAM" id="SSF56801">
    <property type="entry name" value="Acetyl-CoA synthetase-like"/>
    <property type="match status" value="1"/>
</dbReference>
<organism evidence="6 7">
    <name type="scientific">Astathelohania contejeani</name>
    <dbReference type="NCBI Taxonomy" id="164912"/>
    <lineage>
        <taxon>Eukaryota</taxon>
        <taxon>Fungi</taxon>
        <taxon>Fungi incertae sedis</taxon>
        <taxon>Microsporidia</taxon>
        <taxon>Astathelohaniidae</taxon>
        <taxon>Astathelohania</taxon>
    </lineage>
</organism>
<evidence type="ECO:0000259" key="5">
    <source>
        <dbReference type="Pfam" id="PF00501"/>
    </source>
</evidence>
<reference evidence="6 7" key="1">
    <citation type="submission" date="2019-01" db="EMBL/GenBank/DDBJ databases">
        <title>Genomes sequencing and comparative genomics of infectious freshwater microsporidia, Cucumispora dikerogammari and Thelohania contejeani.</title>
        <authorList>
            <person name="Cormier A."/>
            <person name="Giraud I."/>
            <person name="Wattier R."/>
            <person name="Teixeira M."/>
            <person name="Grandjean F."/>
            <person name="Rigaud T."/>
            <person name="Cordaux R."/>
        </authorList>
    </citation>
    <scope>NUCLEOTIDE SEQUENCE [LARGE SCALE GENOMIC DNA]</scope>
    <source>
        <strain evidence="6">T1</strain>
        <tissue evidence="6">Spores</tissue>
    </source>
</reference>
<accession>A0ABQ7HX06</accession>
<dbReference type="Proteomes" id="UP001516464">
    <property type="component" value="Unassembled WGS sequence"/>
</dbReference>
<dbReference type="InterPro" id="IPR000873">
    <property type="entry name" value="AMP-dep_synth/lig_dom"/>
</dbReference>